<reference evidence="3 4" key="1">
    <citation type="journal article" date="2019" name="Plant Biotechnol. J.">
        <title>The red bayberry genome and genetic basis of sex determination.</title>
        <authorList>
            <person name="Jia H.M."/>
            <person name="Jia H.J."/>
            <person name="Cai Q.L."/>
            <person name="Wang Y."/>
            <person name="Zhao H.B."/>
            <person name="Yang W.F."/>
            <person name="Wang G.Y."/>
            <person name="Li Y.H."/>
            <person name="Zhan D.L."/>
            <person name="Shen Y.T."/>
            <person name="Niu Q.F."/>
            <person name="Chang L."/>
            <person name="Qiu J."/>
            <person name="Zhao L."/>
            <person name="Xie H.B."/>
            <person name="Fu W.Y."/>
            <person name="Jin J."/>
            <person name="Li X.W."/>
            <person name="Jiao Y."/>
            <person name="Zhou C.C."/>
            <person name="Tu T."/>
            <person name="Chai C.Y."/>
            <person name="Gao J.L."/>
            <person name="Fan L.J."/>
            <person name="van de Weg E."/>
            <person name="Wang J.Y."/>
            <person name="Gao Z.S."/>
        </authorList>
    </citation>
    <scope>NUCLEOTIDE SEQUENCE [LARGE SCALE GENOMIC DNA]</scope>
    <source>
        <tissue evidence="3">Leaves</tissue>
    </source>
</reference>
<sequence length="164" mass="18381">MLSLQLPSRLNNPPVSRPPISIPDKPNTLVSESLRHYADAFKKRRARPSSCIVHAVEKDSHQFEVDPDKAREALQELDQQLQSLSQKQVSSPKIRAPDVDLMKDQLTEKEFSDSFVAYSATALVLFTIFYNLLFETVIKPAIDVPLLVSATKTVTEASKEKTSD</sequence>
<evidence type="ECO:0000256" key="1">
    <source>
        <dbReference type="SAM" id="MobiDB-lite"/>
    </source>
</evidence>
<dbReference type="AlphaFoldDB" id="A0A6A1WV95"/>
<accession>A0A6A1WV95</accession>
<comment type="caution">
    <text evidence="3">The sequence shown here is derived from an EMBL/GenBank/DDBJ whole genome shotgun (WGS) entry which is preliminary data.</text>
</comment>
<evidence type="ECO:0000256" key="2">
    <source>
        <dbReference type="SAM" id="Phobius"/>
    </source>
</evidence>
<protein>
    <submittedName>
        <fullName evidence="3">Uncharacterized protein</fullName>
    </submittedName>
</protein>
<dbReference type="GO" id="GO:0009535">
    <property type="term" value="C:chloroplast thylakoid membrane"/>
    <property type="evidence" value="ECO:0007669"/>
    <property type="project" value="TreeGrafter"/>
</dbReference>
<evidence type="ECO:0000313" key="4">
    <source>
        <dbReference type="Proteomes" id="UP000516437"/>
    </source>
</evidence>
<proteinExistence type="predicted"/>
<feature type="compositionally biased region" description="Polar residues" evidence="1">
    <location>
        <begin position="1"/>
        <end position="14"/>
    </location>
</feature>
<keyword evidence="2" id="KW-0812">Transmembrane</keyword>
<evidence type="ECO:0000313" key="3">
    <source>
        <dbReference type="EMBL" id="KAB1227647.1"/>
    </source>
</evidence>
<dbReference type="OrthoDB" id="780445at2759"/>
<keyword evidence="4" id="KW-1185">Reference proteome</keyword>
<organism evidence="3 4">
    <name type="scientific">Morella rubra</name>
    <name type="common">Chinese bayberry</name>
    <dbReference type="NCBI Taxonomy" id="262757"/>
    <lineage>
        <taxon>Eukaryota</taxon>
        <taxon>Viridiplantae</taxon>
        <taxon>Streptophyta</taxon>
        <taxon>Embryophyta</taxon>
        <taxon>Tracheophyta</taxon>
        <taxon>Spermatophyta</taxon>
        <taxon>Magnoliopsida</taxon>
        <taxon>eudicotyledons</taxon>
        <taxon>Gunneridae</taxon>
        <taxon>Pentapetalae</taxon>
        <taxon>rosids</taxon>
        <taxon>fabids</taxon>
        <taxon>Fagales</taxon>
        <taxon>Myricaceae</taxon>
        <taxon>Morella</taxon>
    </lineage>
</organism>
<name>A0A6A1WV95_9ROSI</name>
<feature type="region of interest" description="Disordered" evidence="1">
    <location>
        <begin position="1"/>
        <end position="27"/>
    </location>
</feature>
<keyword evidence="2" id="KW-1133">Transmembrane helix</keyword>
<dbReference type="PANTHER" id="PTHR37716:SF1">
    <property type="entry name" value="OS07G0568900 PROTEIN"/>
    <property type="match status" value="1"/>
</dbReference>
<keyword evidence="2" id="KW-0472">Membrane</keyword>
<dbReference type="EMBL" id="RXIC02000019">
    <property type="protein sequence ID" value="KAB1227647.1"/>
    <property type="molecule type" value="Genomic_DNA"/>
</dbReference>
<dbReference type="Proteomes" id="UP000516437">
    <property type="component" value="Chromosome 1"/>
</dbReference>
<gene>
    <name evidence="3" type="ORF">CJ030_MR1G027427</name>
</gene>
<dbReference type="PANTHER" id="PTHR37716">
    <property type="entry name" value="OS07G0568900 PROTEIN"/>
    <property type="match status" value="1"/>
</dbReference>
<feature type="transmembrane region" description="Helical" evidence="2">
    <location>
        <begin position="115"/>
        <end position="133"/>
    </location>
</feature>